<keyword evidence="3" id="KW-1185">Reference proteome</keyword>
<evidence type="ECO:0000256" key="1">
    <source>
        <dbReference type="SAM" id="Phobius"/>
    </source>
</evidence>
<dbReference type="EMBL" id="CP053069">
    <property type="protein sequence ID" value="QJR13184.1"/>
    <property type="molecule type" value="Genomic_DNA"/>
</dbReference>
<keyword evidence="1" id="KW-0812">Transmembrane</keyword>
<organism evidence="2 3">
    <name type="scientific">Usitatibacter rugosus</name>
    <dbReference type="NCBI Taxonomy" id="2732067"/>
    <lineage>
        <taxon>Bacteria</taxon>
        <taxon>Pseudomonadati</taxon>
        <taxon>Pseudomonadota</taxon>
        <taxon>Betaproteobacteria</taxon>
        <taxon>Nitrosomonadales</taxon>
        <taxon>Usitatibacteraceae</taxon>
        <taxon>Usitatibacter</taxon>
    </lineage>
</organism>
<feature type="transmembrane region" description="Helical" evidence="1">
    <location>
        <begin position="32"/>
        <end position="50"/>
    </location>
</feature>
<proteinExistence type="predicted"/>
<evidence type="ECO:0000313" key="3">
    <source>
        <dbReference type="Proteomes" id="UP000501534"/>
    </source>
</evidence>
<reference evidence="2 3" key="1">
    <citation type="submission" date="2020-04" db="EMBL/GenBank/DDBJ databases">
        <title>Usitatibacter rugosus gen. nov., sp. nov. and Usitatibacter palustris sp. nov., novel members of Usitatibacteraceae fam. nov. within the order Nitrosomonadales isolated from soil.</title>
        <authorList>
            <person name="Huber K.J."/>
            <person name="Neumann-Schaal M."/>
            <person name="Geppert A."/>
            <person name="Luckner M."/>
            <person name="Wanner G."/>
            <person name="Overmann J."/>
        </authorList>
    </citation>
    <scope>NUCLEOTIDE SEQUENCE [LARGE SCALE GENOMIC DNA]</scope>
    <source>
        <strain evidence="2 3">0125_3</strain>
    </source>
</reference>
<name>A0A6M4H3V0_9PROT</name>
<evidence type="ECO:0000313" key="2">
    <source>
        <dbReference type="EMBL" id="QJR13184.1"/>
    </source>
</evidence>
<accession>A0A6M4H3V0</accession>
<gene>
    <name evidence="2" type="ORF">DSM104443_04279</name>
</gene>
<keyword evidence="1" id="KW-1133">Transmembrane helix</keyword>
<keyword evidence="1" id="KW-0472">Membrane</keyword>
<dbReference type="Proteomes" id="UP000501534">
    <property type="component" value="Chromosome"/>
</dbReference>
<protein>
    <submittedName>
        <fullName evidence="2">Uncharacterized protein</fullName>
    </submittedName>
</protein>
<dbReference type="KEGG" id="uru:DSM104443_04279"/>
<sequence>MGILLFAVVGAAIGYFGGSAVGLYDGYTASAPFIGAAVAAVAAALIGVALKPRKTVYNRPTFD</sequence>
<dbReference type="RefSeq" id="WP_171096033.1">
    <property type="nucleotide sequence ID" value="NZ_CP053069.1"/>
</dbReference>
<dbReference type="AlphaFoldDB" id="A0A6M4H3V0"/>